<feature type="transmembrane region" description="Helical" evidence="5">
    <location>
        <begin position="280"/>
        <end position="303"/>
    </location>
</feature>
<feature type="transmembrane region" description="Helical" evidence="5">
    <location>
        <begin position="342"/>
        <end position="362"/>
    </location>
</feature>
<gene>
    <name evidence="6" type="ORF">SS50377_13844</name>
    <name evidence="7" type="ORF">SS50377_23510</name>
</gene>
<proteinExistence type="predicted"/>
<evidence type="ECO:0000256" key="2">
    <source>
        <dbReference type="ARBA" id="ARBA00022692"/>
    </source>
</evidence>
<accession>V6LPT2</accession>
<dbReference type="Proteomes" id="UP000018208">
    <property type="component" value="Unassembled WGS sequence"/>
</dbReference>
<feature type="transmembrane region" description="Helical" evidence="5">
    <location>
        <begin position="9"/>
        <end position="29"/>
    </location>
</feature>
<dbReference type="VEuPathDB" id="GiardiaDB:SS50377_23510"/>
<protein>
    <submittedName>
        <fullName evidence="6">Sugar (And other) transporter family protein</fullName>
    </submittedName>
    <submittedName>
        <fullName evidence="7">Sugar transporter family protein</fullName>
    </submittedName>
</protein>
<dbReference type="GO" id="GO:0016020">
    <property type="term" value="C:membrane"/>
    <property type="evidence" value="ECO:0007669"/>
    <property type="project" value="UniProtKB-SubCell"/>
</dbReference>
<keyword evidence="3 5" id="KW-1133">Transmembrane helix</keyword>
<keyword evidence="8" id="KW-1185">Reference proteome</keyword>
<keyword evidence="2 5" id="KW-0812">Transmembrane</keyword>
<keyword evidence="4 5" id="KW-0472">Membrane</keyword>
<reference evidence="6 7" key="1">
    <citation type="journal article" date="2014" name="PLoS Genet.">
        <title>The Genome of Spironucleus salmonicida Highlights a Fish Pathogen Adapted to Fluctuating Environments.</title>
        <authorList>
            <person name="Xu F."/>
            <person name="Jerlstrom-Hultqvist J."/>
            <person name="Einarsson E."/>
            <person name="Astvaldsson A."/>
            <person name="Svard S.G."/>
            <person name="Andersson J.O."/>
        </authorList>
    </citation>
    <scope>NUCLEOTIDE SEQUENCE</scope>
    <source>
        <strain evidence="7">ATCC 50377</strain>
    </source>
</reference>
<keyword evidence="7" id="KW-0813">Transport</keyword>
<feature type="transmembrane region" description="Helical" evidence="5">
    <location>
        <begin position="138"/>
        <end position="158"/>
    </location>
</feature>
<dbReference type="Pfam" id="PF00083">
    <property type="entry name" value="Sugar_tr"/>
    <property type="match status" value="1"/>
</dbReference>
<keyword evidence="7" id="KW-0762">Sugar transport</keyword>
<dbReference type="Gene3D" id="1.20.1250.20">
    <property type="entry name" value="MFS general substrate transporter like domains"/>
    <property type="match status" value="1"/>
</dbReference>
<comment type="subcellular location">
    <subcellularLocation>
        <location evidence="1">Membrane</location>
    </subcellularLocation>
</comment>
<evidence type="ECO:0000256" key="3">
    <source>
        <dbReference type="ARBA" id="ARBA00022989"/>
    </source>
</evidence>
<dbReference type="InterPro" id="IPR005828">
    <property type="entry name" value="MFS_sugar_transport-like"/>
</dbReference>
<feature type="transmembrane region" description="Helical" evidence="5">
    <location>
        <begin position="368"/>
        <end position="387"/>
    </location>
</feature>
<dbReference type="SUPFAM" id="SSF103473">
    <property type="entry name" value="MFS general substrate transporter"/>
    <property type="match status" value="1"/>
</dbReference>
<name>V6LPT2_9EUKA</name>
<feature type="transmembrane region" description="Helical" evidence="5">
    <location>
        <begin position="309"/>
        <end position="330"/>
    </location>
</feature>
<evidence type="ECO:0000256" key="1">
    <source>
        <dbReference type="ARBA" id="ARBA00004370"/>
    </source>
</evidence>
<feature type="transmembrane region" description="Helical" evidence="5">
    <location>
        <begin position="49"/>
        <end position="66"/>
    </location>
</feature>
<dbReference type="InterPro" id="IPR036259">
    <property type="entry name" value="MFS_trans_sf"/>
</dbReference>
<feature type="transmembrane region" description="Helical" evidence="5">
    <location>
        <begin position="78"/>
        <end position="98"/>
    </location>
</feature>
<evidence type="ECO:0000313" key="6">
    <source>
        <dbReference type="EMBL" id="EST46248.1"/>
    </source>
</evidence>
<evidence type="ECO:0000256" key="5">
    <source>
        <dbReference type="SAM" id="Phobius"/>
    </source>
</evidence>
<dbReference type="GO" id="GO:0022857">
    <property type="term" value="F:transmembrane transporter activity"/>
    <property type="evidence" value="ECO:0007669"/>
    <property type="project" value="InterPro"/>
</dbReference>
<dbReference type="EMBL" id="KI546083">
    <property type="protein sequence ID" value="EST46248.1"/>
    <property type="molecule type" value="Genomic_DNA"/>
</dbReference>
<reference evidence="7" key="2">
    <citation type="submission" date="2020-12" db="EMBL/GenBank/DDBJ databases">
        <title>New Spironucleus salmonicida genome in near-complete chromosomes.</title>
        <authorList>
            <person name="Xu F."/>
            <person name="Kurt Z."/>
            <person name="Jimenez-Gonzalez A."/>
            <person name="Astvaldsson A."/>
            <person name="Andersson J.O."/>
            <person name="Svard S.G."/>
        </authorList>
    </citation>
    <scope>NUCLEOTIDE SEQUENCE</scope>
    <source>
        <strain evidence="7">ATCC 50377</strain>
    </source>
</reference>
<organism evidence="6">
    <name type="scientific">Spironucleus salmonicida</name>
    <dbReference type="NCBI Taxonomy" id="348837"/>
    <lineage>
        <taxon>Eukaryota</taxon>
        <taxon>Metamonada</taxon>
        <taxon>Diplomonadida</taxon>
        <taxon>Hexamitidae</taxon>
        <taxon>Hexamitinae</taxon>
        <taxon>Spironucleus</taxon>
    </lineage>
</organism>
<evidence type="ECO:0000256" key="4">
    <source>
        <dbReference type="ARBA" id="ARBA00023136"/>
    </source>
</evidence>
<sequence length="406" mass="47669">MIKSDKSTIYSYTITWINGIQYGIFLQLYNQIFLQRYLFNQDISYTVDMFLSIFHILGQFVGSLMLPSITKFYSKPYIVIFSFILSSLLSFSVFLFPINPLHLAFQKLIQGGLIQIQITLQPIIISAQYPKSDKNISLQFQTSILVSIFFCSLCNLLIVKYYLHYKFMLVLHSLLTAFLVVFNTKLRQVEIDEGLSDFSLFHCFKYQTIEFKKGATIAVLLGSVQQLTGLAAFDSNQYDFLQQTMNKSYHIIYIVLYFQVIDVLSMIFSQKINICKKKQYLLSILGISIINFISGTYIFLGIYSVNRFICMRSIFLFFNQLGPSGLYYFLCSELFPQKQKEIYYSISMIVKRLLSLVIIMLFRLLYSYQFLCYFFYSFVCFLELFVIKKVFKQQQKSNFDEEKIHV</sequence>
<feature type="transmembrane region" description="Helical" evidence="5">
    <location>
        <begin position="250"/>
        <end position="268"/>
    </location>
</feature>
<dbReference type="EMBL" id="AUWU02000004">
    <property type="protein sequence ID" value="KAH0573576.1"/>
    <property type="molecule type" value="Genomic_DNA"/>
</dbReference>
<evidence type="ECO:0000313" key="8">
    <source>
        <dbReference type="Proteomes" id="UP000018208"/>
    </source>
</evidence>
<dbReference type="AlphaFoldDB" id="V6LPT2"/>
<evidence type="ECO:0000313" key="7">
    <source>
        <dbReference type="EMBL" id="KAH0573576.1"/>
    </source>
</evidence>